<dbReference type="AlphaFoldDB" id="A0A6A6I7Y0"/>
<dbReference type="RefSeq" id="XP_033681401.1">
    <property type="nucleotide sequence ID" value="XM_033829395.1"/>
</dbReference>
<dbReference type="GeneID" id="54582725"/>
<evidence type="ECO:0000256" key="1">
    <source>
        <dbReference type="ARBA" id="ARBA00038473"/>
    </source>
</evidence>
<keyword evidence="5" id="KW-1185">Reference proteome</keyword>
<proteinExistence type="inferred from homology"/>
<comment type="similarity">
    <text evidence="1">Belongs to the beta-lactamase family.</text>
</comment>
<dbReference type="Pfam" id="PF26335">
    <property type="entry name" value="ARB_00930_C"/>
    <property type="match status" value="1"/>
</dbReference>
<dbReference type="Pfam" id="PF00144">
    <property type="entry name" value="Beta-lactamase"/>
    <property type="match status" value="1"/>
</dbReference>
<dbReference type="OrthoDB" id="10250282at2759"/>
<dbReference type="SUPFAM" id="SSF56601">
    <property type="entry name" value="beta-lactamase/transpeptidase-like"/>
    <property type="match status" value="1"/>
</dbReference>
<dbReference type="Gene3D" id="3.40.710.10">
    <property type="entry name" value="DD-peptidase/beta-lactamase superfamily"/>
    <property type="match status" value="1"/>
</dbReference>
<organism evidence="4 5">
    <name type="scientific">Trematosphaeria pertusa</name>
    <dbReference type="NCBI Taxonomy" id="390896"/>
    <lineage>
        <taxon>Eukaryota</taxon>
        <taxon>Fungi</taxon>
        <taxon>Dikarya</taxon>
        <taxon>Ascomycota</taxon>
        <taxon>Pezizomycotina</taxon>
        <taxon>Dothideomycetes</taxon>
        <taxon>Pleosporomycetidae</taxon>
        <taxon>Pleosporales</taxon>
        <taxon>Massarineae</taxon>
        <taxon>Trematosphaeriaceae</taxon>
        <taxon>Trematosphaeria</taxon>
    </lineage>
</organism>
<feature type="domain" description="Beta-lactamase-related" evidence="2">
    <location>
        <begin position="159"/>
        <end position="450"/>
    </location>
</feature>
<dbReference type="InterPro" id="IPR051478">
    <property type="entry name" value="Beta-lactamase-like_AB/R"/>
</dbReference>
<protein>
    <submittedName>
        <fullName evidence="4">Beta-lactamase/transpeptidase-like protein</fullName>
    </submittedName>
</protein>
<dbReference type="PANTHER" id="PTHR22935">
    <property type="entry name" value="PENICILLIN-BINDING PROTEIN"/>
    <property type="match status" value="1"/>
</dbReference>
<dbReference type="InterPro" id="IPR001466">
    <property type="entry name" value="Beta-lactam-related"/>
</dbReference>
<sequence length="612" mass="67439">MWLEIFGYTLIELCLFFVFKYGVKRTLDYTWYCTLPIILGYGLHKVIEHEKQNVLQEKAAQARRAYCPPPGPSLPPPDRPLASPPFLPFDRSPCTPDHSLEAYDWYASTTFVVKASIGNLTLIDYAHAAEGSSHSAQPSPEVHASGLPGYSTPHEPLHETKFRIASVTKLFTVLAVLLSKETIGWEDAITKHIPELDARSYGEVTIGALAGQTSGLGRFGYVGDLSFIPGFNPVQLGMGVIQEPLPGCDPFPGGRVCTRSEVLDMFNHPAYWPHSPNFGPLYSNIAYNLLGMALESAHSKPFDRIIEDLIFDPIGMTHSTFEMPKEPKSAVLPQKGAQWAVPNFGNFNPAGGLWSTPNDMLVFLQALLHHKLLSPVETRKWLQPRSMLPTLHQLVGAPWEILRPTDLDVRASRPINLYTKAGGVAGYSSFAVLIPEYDIAISISAAGNTSDAAIVDILPLVVKPLVAFADHEARLQATTKYAGTYSMPESNSSITLTLDDGPGMSITSFGVNSIPVLERLAKLRCATCDEFSARLYPTDPDSLRAPRETWRILFDGKRPNSTFADMDCGSWNWGDPWRYAGLPLDTVVFEFDGEKAASIELVGWRTTLSRAK</sequence>
<evidence type="ECO:0000313" key="4">
    <source>
        <dbReference type="EMBL" id="KAF2246397.1"/>
    </source>
</evidence>
<evidence type="ECO:0000259" key="3">
    <source>
        <dbReference type="Pfam" id="PF26335"/>
    </source>
</evidence>
<dbReference type="InterPro" id="IPR012338">
    <property type="entry name" value="Beta-lactam/transpept-like"/>
</dbReference>
<dbReference type="Proteomes" id="UP000800094">
    <property type="component" value="Unassembled WGS sequence"/>
</dbReference>
<reference evidence="4" key="1">
    <citation type="journal article" date="2020" name="Stud. Mycol.">
        <title>101 Dothideomycetes genomes: a test case for predicting lifestyles and emergence of pathogens.</title>
        <authorList>
            <person name="Haridas S."/>
            <person name="Albert R."/>
            <person name="Binder M."/>
            <person name="Bloem J."/>
            <person name="Labutti K."/>
            <person name="Salamov A."/>
            <person name="Andreopoulos B."/>
            <person name="Baker S."/>
            <person name="Barry K."/>
            <person name="Bills G."/>
            <person name="Bluhm B."/>
            <person name="Cannon C."/>
            <person name="Castanera R."/>
            <person name="Culley D."/>
            <person name="Daum C."/>
            <person name="Ezra D."/>
            <person name="Gonzalez J."/>
            <person name="Henrissat B."/>
            <person name="Kuo A."/>
            <person name="Liang C."/>
            <person name="Lipzen A."/>
            <person name="Lutzoni F."/>
            <person name="Magnuson J."/>
            <person name="Mondo S."/>
            <person name="Nolan M."/>
            <person name="Ohm R."/>
            <person name="Pangilinan J."/>
            <person name="Park H.-J."/>
            <person name="Ramirez L."/>
            <person name="Alfaro M."/>
            <person name="Sun H."/>
            <person name="Tritt A."/>
            <person name="Yoshinaga Y."/>
            <person name="Zwiers L.-H."/>
            <person name="Turgeon B."/>
            <person name="Goodwin S."/>
            <person name="Spatafora J."/>
            <person name="Crous P."/>
            <person name="Grigoriev I."/>
        </authorList>
    </citation>
    <scope>NUCLEOTIDE SEQUENCE</scope>
    <source>
        <strain evidence="4">CBS 122368</strain>
    </source>
</reference>
<dbReference type="PANTHER" id="PTHR22935:SF95">
    <property type="entry name" value="BETA-LACTAMASE-LIKE 1-RELATED"/>
    <property type="match status" value="1"/>
</dbReference>
<accession>A0A6A6I7Y0</accession>
<evidence type="ECO:0000259" key="2">
    <source>
        <dbReference type="Pfam" id="PF00144"/>
    </source>
</evidence>
<evidence type="ECO:0000313" key="5">
    <source>
        <dbReference type="Proteomes" id="UP000800094"/>
    </source>
</evidence>
<gene>
    <name evidence="4" type="ORF">BU26DRAFT_520879</name>
</gene>
<dbReference type="EMBL" id="ML987198">
    <property type="protein sequence ID" value="KAF2246397.1"/>
    <property type="molecule type" value="Genomic_DNA"/>
</dbReference>
<dbReference type="InterPro" id="IPR058664">
    <property type="entry name" value="ARB_00930-like_C"/>
</dbReference>
<name>A0A6A6I7Y0_9PLEO</name>
<feature type="domain" description="Beta-lactamase-like ARB-00930-like C-terminal" evidence="3">
    <location>
        <begin position="473"/>
        <end position="611"/>
    </location>
</feature>